<evidence type="ECO:0000256" key="1">
    <source>
        <dbReference type="SAM" id="MobiDB-lite"/>
    </source>
</evidence>
<evidence type="ECO:0000313" key="4">
    <source>
        <dbReference type="Proteomes" id="UP001328107"/>
    </source>
</evidence>
<reference evidence="4" key="1">
    <citation type="submission" date="2022-10" db="EMBL/GenBank/DDBJ databases">
        <title>Genome assembly of Pristionchus species.</title>
        <authorList>
            <person name="Yoshida K."/>
            <person name="Sommer R.J."/>
        </authorList>
    </citation>
    <scope>NUCLEOTIDE SEQUENCE [LARGE SCALE GENOMIC DNA]</scope>
    <source>
        <strain evidence="4">RS5460</strain>
    </source>
</reference>
<sequence length="940" mass="107080">MTRNSMDGNIVRTPTDYDSCEIYDPIEIGEDALLMENSDVHESNEPGVQLVPADTETDEQLAPSTHGSSLPGPSSVATPPQLYPPAPGVDPFALLNSCEGATRKMEDGVADRFNQLIIRFERCNNNIMWELTKDLFGSRIECSLCQSDIVSGNSMVRHICSSQHFSLMNGAVCADAFDFWWNAVEAATPGIELIPTPQGGYSREDMMRIRKGEDFCLDMVADVNYNSIKKMKLIVTNPSETLLSATAFASRKIRVKPGVNPLALLESCERAKWKLKGDIQDRFKQLIIRYERCDRKKLSRKTKEMFSMNPPLECSLCDVMIVSVNAMLMHICKSKHISMMDGVVCADAFNFWWKAVEEVTTILETVPIVQPLQDGYSREDMMRIREHEEYDPMAIVGLDFAAYENIHLKDIGEDGTYSRETMMNLKTLPGYSWQVDGVLSKDSFAVMNENFPNRWRKRHKVLSWEYWIWHNVNAQQSFAVYFGFFPFHLPFFDAAAFISASKPDSSVAPYLTSKLFQDHLKLRKKYEECAHDPEEEDKKRIKLMAAHQEIKRFPLTNEQSVVQYEDSEGEVKECSLDEAQLWFHQEYFTSQMKFSVAPRELDMEKQPPMFFSLNDLMIRNGKAAPFIFSKKSHWKTTEETGEIEDIRKDWLDLSERRQRALQQLQMLQSRHASLQEMVQRMAKSFPVLANRSAQASLTMGIVAKVESSEPSQLVAKPGIDPLGVLKSIPKESTIRKACGETEILYRFEQLRRRFDECDKKELVLRTTSLMNKRRPAVCRLCDLKLETTSTFIEHLTCKKHAYKLTAVNADALDFWFDAVEEVSKSRKPEISPLAILSACIAPANPHPDLNQAAFAMQNKLKKCDKKALDGEPALRALFNTRISCSVCVRRVFIDKPANLIAHFATAGHIAAAIKHGGMEREVIDYWMKALDRAVVVETNR</sequence>
<dbReference type="AlphaFoldDB" id="A0AAN4ZB42"/>
<dbReference type="PANTHER" id="PTHR36936:SF3">
    <property type="entry name" value="PROTEIN CBG26223"/>
    <property type="match status" value="1"/>
</dbReference>
<feature type="domain" description="C2H2-type" evidence="2">
    <location>
        <begin position="140"/>
        <end position="164"/>
    </location>
</feature>
<evidence type="ECO:0000313" key="3">
    <source>
        <dbReference type="EMBL" id="GMR37942.1"/>
    </source>
</evidence>
<dbReference type="EMBL" id="BTRK01000002">
    <property type="protein sequence ID" value="GMR37942.1"/>
    <property type="molecule type" value="Genomic_DNA"/>
</dbReference>
<accession>A0AAN4ZB42</accession>
<dbReference type="SMART" id="SM00355">
    <property type="entry name" value="ZnF_C2H2"/>
    <property type="match status" value="3"/>
</dbReference>
<comment type="caution">
    <text evidence="3">The sequence shown here is derived from an EMBL/GenBank/DDBJ whole genome shotgun (WGS) entry which is preliminary data.</text>
</comment>
<proteinExistence type="predicted"/>
<gene>
    <name evidence="3" type="ORF">PMAYCL1PPCAC_08137</name>
</gene>
<protein>
    <recommendedName>
        <fullName evidence="2">C2H2-type domain-containing protein</fullName>
    </recommendedName>
</protein>
<organism evidence="3 4">
    <name type="scientific">Pristionchus mayeri</name>
    <dbReference type="NCBI Taxonomy" id="1317129"/>
    <lineage>
        <taxon>Eukaryota</taxon>
        <taxon>Metazoa</taxon>
        <taxon>Ecdysozoa</taxon>
        <taxon>Nematoda</taxon>
        <taxon>Chromadorea</taxon>
        <taxon>Rhabditida</taxon>
        <taxon>Rhabditina</taxon>
        <taxon>Diplogasteromorpha</taxon>
        <taxon>Diplogasteroidea</taxon>
        <taxon>Neodiplogasteridae</taxon>
        <taxon>Pristionchus</taxon>
    </lineage>
</organism>
<name>A0AAN4ZB42_9BILA</name>
<dbReference type="InterPro" id="IPR013087">
    <property type="entry name" value="Znf_C2H2_type"/>
</dbReference>
<feature type="region of interest" description="Disordered" evidence="1">
    <location>
        <begin position="56"/>
        <end position="83"/>
    </location>
</feature>
<feature type="domain" description="C2H2-type" evidence="2">
    <location>
        <begin position="776"/>
        <end position="800"/>
    </location>
</feature>
<dbReference type="PANTHER" id="PTHR36936">
    <property type="entry name" value="PROTEIN CBG25168"/>
    <property type="match status" value="1"/>
</dbReference>
<dbReference type="Proteomes" id="UP001328107">
    <property type="component" value="Unassembled WGS sequence"/>
</dbReference>
<evidence type="ECO:0000259" key="2">
    <source>
        <dbReference type="SMART" id="SM00355"/>
    </source>
</evidence>
<keyword evidence="4" id="KW-1185">Reference proteome</keyword>
<feature type="compositionally biased region" description="Polar residues" evidence="1">
    <location>
        <begin position="62"/>
        <end position="78"/>
    </location>
</feature>
<feature type="domain" description="C2H2-type" evidence="2">
    <location>
        <begin position="312"/>
        <end position="336"/>
    </location>
</feature>